<dbReference type="AlphaFoldDB" id="X1DL73"/>
<feature type="non-terminal residue" evidence="1">
    <location>
        <position position="40"/>
    </location>
</feature>
<evidence type="ECO:0000313" key="1">
    <source>
        <dbReference type="EMBL" id="GAH09005.1"/>
    </source>
</evidence>
<proteinExistence type="predicted"/>
<comment type="caution">
    <text evidence="1">The sequence shown here is derived from an EMBL/GenBank/DDBJ whole genome shotgun (WGS) entry which is preliminary data.</text>
</comment>
<name>X1DL73_9ZZZZ</name>
<sequence>MDNVVQGLAIFHYGRDIYHSSDISTAMTHKNTDPGFLFGE</sequence>
<accession>X1DL73</accession>
<protein>
    <submittedName>
        <fullName evidence="1">Uncharacterized protein</fullName>
    </submittedName>
</protein>
<dbReference type="EMBL" id="BART01038928">
    <property type="protein sequence ID" value="GAH09005.1"/>
    <property type="molecule type" value="Genomic_DNA"/>
</dbReference>
<gene>
    <name evidence="1" type="ORF">S01H4_64283</name>
</gene>
<organism evidence="1">
    <name type="scientific">marine sediment metagenome</name>
    <dbReference type="NCBI Taxonomy" id="412755"/>
    <lineage>
        <taxon>unclassified sequences</taxon>
        <taxon>metagenomes</taxon>
        <taxon>ecological metagenomes</taxon>
    </lineage>
</organism>
<reference evidence="1" key="1">
    <citation type="journal article" date="2014" name="Front. Microbiol.">
        <title>High frequency of phylogenetically diverse reductive dehalogenase-homologous genes in deep subseafloor sedimentary metagenomes.</title>
        <authorList>
            <person name="Kawai M."/>
            <person name="Futagami T."/>
            <person name="Toyoda A."/>
            <person name="Takaki Y."/>
            <person name="Nishi S."/>
            <person name="Hori S."/>
            <person name="Arai W."/>
            <person name="Tsubouchi T."/>
            <person name="Morono Y."/>
            <person name="Uchiyama I."/>
            <person name="Ito T."/>
            <person name="Fujiyama A."/>
            <person name="Inagaki F."/>
            <person name="Takami H."/>
        </authorList>
    </citation>
    <scope>NUCLEOTIDE SEQUENCE</scope>
    <source>
        <strain evidence="1">Expedition CK06-06</strain>
    </source>
</reference>